<evidence type="ECO:0000256" key="9">
    <source>
        <dbReference type="ARBA" id="ARBA00045705"/>
    </source>
</evidence>
<comment type="catalytic activity">
    <reaction evidence="20">
        <text>resolvin D2 + NAD(+) = 16-oxoresolvin D2 + NADH + H(+)</text>
        <dbReference type="Rhea" id="RHEA:53588"/>
        <dbReference type="ChEBI" id="CHEBI:15378"/>
        <dbReference type="ChEBI" id="CHEBI:57540"/>
        <dbReference type="ChEBI" id="CHEBI:57945"/>
        <dbReference type="ChEBI" id="CHEBI:133367"/>
        <dbReference type="ChEBI" id="CHEBI:137498"/>
    </reaction>
    <physiologicalReaction direction="left-to-right" evidence="20">
        <dbReference type="Rhea" id="RHEA:53589"/>
    </physiologicalReaction>
</comment>
<comment type="catalytic activity">
    <reaction evidence="15">
        <text>resolvin D1 + NAD(+) = 17-oxoresolvin D1 + NADH + H(+)</text>
        <dbReference type="Rhea" id="RHEA:50128"/>
        <dbReference type="ChEBI" id="CHEBI:15378"/>
        <dbReference type="ChEBI" id="CHEBI:57540"/>
        <dbReference type="ChEBI" id="CHEBI:57945"/>
        <dbReference type="ChEBI" id="CHEBI:132079"/>
        <dbReference type="ChEBI" id="CHEBI:132081"/>
    </reaction>
    <physiologicalReaction direction="left-to-right" evidence="15">
        <dbReference type="Rhea" id="RHEA:50129"/>
    </physiologicalReaction>
</comment>
<evidence type="ECO:0000256" key="18">
    <source>
        <dbReference type="ARBA" id="ARBA00048611"/>
    </source>
</evidence>
<dbReference type="Proteomes" id="UP000010556">
    <property type="component" value="Unassembled WGS sequence"/>
</dbReference>
<dbReference type="InterPro" id="IPR002347">
    <property type="entry name" value="SDR_fam"/>
</dbReference>
<evidence type="ECO:0000256" key="1">
    <source>
        <dbReference type="ARBA" id="ARBA00006484"/>
    </source>
</evidence>
<comment type="catalytic activity">
    <reaction evidence="18">
        <text>prostaglandin A1 + NAD(+) = 15-oxo-prostaglandin A1 + NADH + H(+)</text>
        <dbReference type="Rhea" id="RHEA:41263"/>
        <dbReference type="ChEBI" id="CHEBI:15378"/>
        <dbReference type="ChEBI" id="CHEBI:57398"/>
        <dbReference type="ChEBI" id="CHEBI:57540"/>
        <dbReference type="ChEBI" id="CHEBI:57945"/>
        <dbReference type="ChEBI" id="CHEBI:85072"/>
    </reaction>
    <physiologicalReaction direction="left-to-right" evidence="18">
        <dbReference type="Rhea" id="RHEA:41264"/>
    </physiologicalReaction>
</comment>
<comment type="catalytic activity">
    <reaction evidence="17">
        <text>lipoxin A4 + NAD(+) = 15-oxo-(5S,6R)-dihydroxy-(7E,9E,11Z,13E)-eicosatetraenoate + NADH + H(+)</text>
        <dbReference type="Rhea" id="RHEA:41572"/>
        <dbReference type="ChEBI" id="CHEBI:15378"/>
        <dbReference type="ChEBI" id="CHEBI:57540"/>
        <dbReference type="ChEBI" id="CHEBI:57945"/>
        <dbReference type="ChEBI" id="CHEBI:67026"/>
        <dbReference type="ChEBI" id="CHEBI:78311"/>
    </reaction>
    <physiologicalReaction direction="left-to-right" evidence="17">
        <dbReference type="Rhea" id="RHEA:41573"/>
    </physiologicalReaction>
</comment>
<proteinExistence type="inferred from homology"/>
<evidence type="ECO:0000256" key="2">
    <source>
        <dbReference type="ARBA" id="ARBA00022501"/>
    </source>
</evidence>
<comment type="catalytic activity">
    <reaction evidence="16">
        <text>resolvin D2 + NAD(+) = 7-oxoresolvin D2 + NADH + H(+)</text>
        <dbReference type="Rhea" id="RHEA:53584"/>
        <dbReference type="ChEBI" id="CHEBI:15378"/>
        <dbReference type="ChEBI" id="CHEBI:57540"/>
        <dbReference type="ChEBI" id="CHEBI:57945"/>
        <dbReference type="ChEBI" id="CHEBI:133367"/>
        <dbReference type="ChEBI" id="CHEBI:137497"/>
    </reaction>
    <physiologicalReaction direction="left-to-right" evidence="16">
        <dbReference type="Rhea" id="RHEA:53585"/>
    </physiologicalReaction>
</comment>
<evidence type="ECO:0000256" key="5">
    <source>
        <dbReference type="ARBA" id="ARBA00039060"/>
    </source>
</evidence>
<evidence type="ECO:0000256" key="8">
    <source>
        <dbReference type="ARBA" id="ARBA00042026"/>
    </source>
</evidence>
<evidence type="ECO:0000256" key="4">
    <source>
        <dbReference type="ARBA" id="ARBA00038968"/>
    </source>
</evidence>
<comment type="catalytic activity">
    <reaction evidence="13">
        <text>15-oxo-(5S,6R)-dihydroxy-(7E,9E,11Z)-eicosatrienoate + NADH + H(+) = (5S,6R,15S)-trihydroxy-(7E,9E,11Z)-eicosatrienoate + NAD(+)</text>
        <dbReference type="Rhea" id="RHEA:41596"/>
        <dbReference type="ChEBI" id="CHEBI:15378"/>
        <dbReference type="ChEBI" id="CHEBI:57540"/>
        <dbReference type="ChEBI" id="CHEBI:57945"/>
        <dbReference type="ChEBI" id="CHEBI:78325"/>
        <dbReference type="ChEBI" id="CHEBI:78329"/>
    </reaction>
    <physiologicalReaction direction="left-to-right" evidence="13">
        <dbReference type="Rhea" id="RHEA:41597"/>
    </physiologicalReaction>
</comment>
<dbReference type="Gene3D" id="1.20.5.170">
    <property type="match status" value="1"/>
</dbReference>
<comment type="catalytic activity">
    <reaction evidence="11">
        <text>resolvin D1 + NAD(+) = 8-oxoresolvin D1 + NADH + H(+)</text>
        <dbReference type="Rhea" id="RHEA:50124"/>
        <dbReference type="ChEBI" id="CHEBI:15378"/>
        <dbReference type="ChEBI" id="CHEBI:57540"/>
        <dbReference type="ChEBI" id="CHEBI:57945"/>
        <dbReference type="ChEBI" id="CHEBI:132079"/>
        <dbReference type="ChEBI" id="CHEBI:132080"/>
    </reaction>
    <physiologicalReaction direction="left-to-right" evidence="11">
        <dbReference type="Rhea" id="RHEA:50125"/>
    </physiologicalReaction>
</comment>
<dbReference type="SUPFAM" id="SSF64593">
    <property type="entry name" value="Intermediate filament protein, coiled coil region"/>
    <property type="match status" value="1"/>
</dbReference>
<sequence>MSFRTCSSFSTNYWTLSSVQLVASHRAHLASSLSSVYAGAGVSGSRISVSHSTSMWGGQGAETYGPVLGGQLGLDKKSKNQLGGQPGGGGDGLCHADGQLTGILLQLESVLAQPGAEGQHQAQEYEALLNKGKLEAEITTDQCLLKEEEGFDLGDARDKSNSIQAHPKDQHPQNCGWQSGLMPVAQQPVYCASKHGIVGFTRSAAMATNLMNSGVRINAICPGFVNTPILETIEKEENMGQYIEYAYHIKDMMKYYGILDPSTIADGLITLIEDDALNGAIMKITYSKGVHFQDYDATPLPVKTQ</sequence>
<dbReference type="GO" id="GO:0005737">
    <property type="term" value="C:cytoplasm"/>
    <property type="evidence" value="ECO:0007669"/>
    <property type="project" value="TreeGrafter"/>
</dbReference>
<dbReference type="EC" id="1.1.1.141" evidence="4"/>
<dbReference type="EMBL" id="KB112375">
    <property type="protein sequence ID" value="ELK24896.1"/>
    <property type="molecule type" value="Genomic_DNA"/>
</dbReference>
<comment type="similarity">
    <text evidence="1">Belongs to the short-chain dehydrogenases/reductases (SDR) family.</text>
</comment>
<dbReference type="PANTHER" id="PTHR44229:SF4">
    <property type="entry name" value="15-HYDROXYPROSTAGLANDIN DEHYDROGENASE [NAD(+)]"/>
    <property type="match status" value="1"/>
</dbReference>
<comment type="function">
    <text evidence="9">Catalyzes the NAD-dependent dehydrogenation (oxidation) of a broad array of hydroxylated polyunsaturated fatty acids (mainly eicosanoids and docosanoids, including prostaglandins, lipoxins and resolvins), yielding their corresponding keto (oxo) metabolites. Decreases the levels of the pro-proliferative prostaglandins such as prostaglandin E2 (whose activity is increased in cancer because of an increase in the expression of cyclooxygenase 2) and generates oxo-fatty acid products that can profoundly influence cell function by abrogating pro-inflammatory cytokine expression. Converts resolvins E1, D1 and D2 to their oxo products, which represents a mode of resolvin inactivation. Resolvin E1 plays important roles during the resolution phase of acute inflammation, while resolvins D1 and D2 have a unique role in obesity-induced adipose inflammation.</text>
</comment>
<dbReference type="GO" id="GO:0007565">
    <property type="term" value="P:female pregnancy"/>
    <property type="evidence" value="ECO:0007669"/>
    <property type="project" value="TreeGrafter"/>
</dbReference>
<evidence type="ECO:0000256" key="13">
    <source>
        <dbReference type="ARBA" id="ARBA00048140"/>
    </source>
</evidence>
<dbReference type="InterPro" id="IPR036291">
    <property type="entry name" value="NAD(P)-bd_dom_sf"/>
</dbReference>
<evidence type="ECO:0000256" key="19">
    <source>
        <dbReference type="ARBA" id="ARBA00048739"/>
    </source>
</evidence>
<evidence type="ECO:0000256" key="16">
    <source>
        <dbReference type="ARBA" id="ARBA00048393"/>
    </source>
</evidence>
<evidence type="ECO:0000256" key="14">
    <source>
        <dbReference type="ARBA" id="ARBA00048144"/>
    </source>
</evidence>
<keyword evidence="25" id="KW-1185">Reference proteome</keyword>
<comment type="catalytic activity">
    <reaction evidence="12">
        <text>14-hydroxy-(4Z,7Z,10Z,12E,16Z,19Z)-docosahexaenoate + NAD(+) = 14-oxo-(4Z,7Z,10Z,12E,16Z,19Z)-docosahexaenoate + NADH + H(+)</text>
        <dbReference type="Rhea" id="RHEA:48952"/>
        <dbReference type="ChEBI" id="CHEBI:15378"/>
        <dbReference type="ChEBI" id="CHEBI:57540"/>
        <dbReference type="ChEBI" id="CHEBI:57945"/>
        <dbReference type="ChEBI" id="CHEBI:90866"/>
        <dbReference type="ChEBI" id="CHEBI:90867"/>
    </reaction>
    <physiologicalReaction direction="left-to-right" evidence="12">
        <dbReference type="Rhea" id="RHEA:48953"/>
    </physiologicalReaction>
</comment>
<comment type="catalytic activity">
    <reaction evidence="14">
        <text>(11R)-hydroxy-(5Z,8Z,12E,14Z)-eicosatetraenoate + NAD(+) = 11-oxo-(5Z,8Z,12E,14Z)-eicosatetraenoate + NADH + H(+)</text>
        <dbReference type="Rhea" id="RHEA:48640"/>
        <dbReference type="ChEBI" id="CHEBI:15378"/>
        <dbReference type="ChEBI" id="CHEBI:57540"/>
        <dbReference type="ChEBI" id="CHEBI:57945"/>
        <dbReference type="ChEBI" id="CHEBI:78836"/>
        <dbReference type="ChEBI" id="CHEBI:90697"/>
    </reaction>
    <physiologicalReaction direction="left-to-right" evidence="14">
        <dbReference type="Rhea" id="RHEA:48641"/>
    </physiologicalReaction>
</comment>
<evidence type="ECO:0000256" key="21">
    <source>
        <dbReference type="ARBA" id="ARBA00049151"/>
    </source>
</evidence>
<dbReference type="Gene3D" id="3.40.50.720">
    <property type="entry name" value="NAD(P)-binding Rossmann-like Domain"/>
    <property type="match status" value="1"/>
</dbReference>
<dbReference type="Pfam" id="PF00106">
    <property type="entry name" value="adh_short"/>
    <property type="match status" value="1"/>
</dbReference>
<evidence type="ECO:0000256" key="10">
    <source>
        <dbReference type="ARBA" id="ARBA00047325"/>
    </source>
</evidence>
<dbReference type="GO" id="GO:0047034">
    <property type="term" value="F:15-hydroxyicosatetraenoate dehydrogenase activity"/>
    <property type="evidence" value="ECO:0007669"/>
    <property type="project" value="UniProtKB-EC"/>
</dbReference>
<dbReference type="GO" id="GO:0016404">
    <property type="term" value="F:15-hydroxyprostaglandin dehydrogenase (NAD+) activity"/>
    <property type="evidence" value="ECO:0007669"/>
    <property type="project" value="UniProtKB-EC"/>
</dbReference>
<evidence type="ECO:0000256" key="15">
    <source>
        <dbReference type="ARBA" id="ARBA00048170"/>
    </source>
</evidence>
<dbReference type="GO" id="GO:0006693">
    <property type="term" value="P:prostaglandin metabolic process"/>
    <property type="evidence" value="ECO:0007669"/>
    <property type="project" value="UniProtKB-KW"/>
</dbReference>
<dbReference type="EC" id="1.1.1.232" evidence="5"/>
<name>L5LG67_MYODS</name>
<keyword evidence="2" id="KW-0644">Prostaglandin metabolism</keyword>
<dbReference type="PRINTS" id="PR00081">
    <property type="entry name" value="GDHRDH"/>
</dbReference>
<comment type="catalytic activity">
    <reaction evidence="19">
        <text>prostaglandin E2 + NAD(+) = 15-oxoprostaglandin E2 + NADH + H(+)</text>
        <dbReference type="Rhea" id="RHEA:11876"/>
        <dbReference type="ChEBI" id="CHEBI:15378"/>
        <dbReference type="ChEBI" id="CHEBI:57400"/>
        <dbReference type="ChEBI" id="CHEBI:57540"/>
        <dbReference type="ChEBI" id="CHEBI:57945"/>
        <dbReference type="ChEBI" id="CHEBI:606564"/>
        <dbReference type="EC" id="1.1.1.141"/>
    </reaction>
    <physiologicalReaction direction="left-to-right" evidence="19">
        <dbReference type="Rhea" id="RHEA:11877"/>
    </physiologicalReaction>
</comment>
<dbReference type="SUPFAM" id="SSF51735">
    <property type="entry name" value="NAD(P)-binding Rossmann-fold domains"/>
    <property type="match status" value="1"/>
</dbReference>
<gene>
    <name evidence="24" type="ORF">MDA_GLEAN10015110</name>
</gene>
<keyword evidence="3" id="KW-0560">Oxidoreductase</keyword>
<evidence type="ECO:0000256" key="12">
    <source>
        <dbReference type="ARBA" id="ARBA00048008"/>
    </source>
</evidence>
<accession>L5LG67</accession>
<dbReference type="eggNOG" id="KOG4169">
    <property type="taxonomic scope" value="Eukaryota"/>
</dbReference>
<protein>
    <recommendedName>
        <fullName evidence="6">15-hydroxyprostaglandin dehydrogenase [NAD(+)]</fullName>
        <ecNumber evidence="4">1.1.1.141</ecNumber>
        <ecNumber evidence="5">1.1.1.232</ecNumber>
    </recommendedName>
    <alternativeName>
        <fullName evidence="8">Eicosanoid/docosanoid dehydrogenase [NAD(+)]</fullName>
    </alternativeName>
    <alternativeName>
        <fullName evidence="7">Prostaglandin dehydrogenase 1</fullName>
    </alternativeName>
</protein>
<keyword evidence="2" id="KW-0276">Fatty acid metabolism</keyword>
<reference evidence="25" key="1">
    <citation type="journal article" date="2013" name="Science">
        <title>Comparative analysis of bat genomes provides insight into the evolution of flight and immunity.</title>
        <authorList>
            <person name="Zhang G."/>
            <person name="Cowled C."/>
            <person name="Shi Z."/>
            <person name="Huang Z."/>
            <person name="Bishop-Lilly K.A."/>
            <person name="Fang X."/>
            <person name="Wynne J.W."/>
            <person name="Xiong Z."/>
            <person name="Baker M.L."/>
            <person name="Zhao W."/>
            <person name="Tachedjian M."/>
            <person name="Zhu Y."/>
            <person name="Zhou P."/>
            <person name="Jiang X."/>
            <person name="Ng J."/>
            <person name="Yang L."/>
            <person name="Wu L."/>
            <person name="Xiao J."/>
            <person name="Feng Y."/>
            <person name="Chen Y."/>
            <person name="Sun X."/>
            <person name="Zhang Y."/>
            <person name="Marsh G.A."/>
            <person name="Crameri G."/>
            <person name="Broder C.C."/>
            <person name="Frey K.G."/>
            <person name="Wang L.F."/>
            <person name="Wang J."/>
        </authorList>
    </citation>
    <scope>NUCLEOTIDE SEQUENCE [LARGE SCALE GENOMIC DNA]</scope>
</reference>
<evidence type="ECO:0000313" key="25">
    <source>
        <dbReference type="Proteomes" id="UP000010556"/>
    </source>
</evidence>
<evidence type="ECO:0000256" key="17">
    <source>
        <dbReference type="ARBA" id="ARBA00048535"/>
    </source>
</evidence>
<dbReference type="AlphaFoldDB" id="L5LG67"/>
<comment type="catalytic activity">
    <reaction evidence="21">
        <text>(15S)-hydroxy-(5Z,8Z,11Z,13E)-eicosatetraenoate + NAD(+) = 15-oxo-(5Z,8Z,11Z,13E)-eicosatetraenoate + NADH + H(+)</text>
        <dbReference type="Rhea" id="RHEA:23260"/>
        <dbReference type="ChEBI" id="CHEBI:15378"/>
        <dbReference type="ChEBI" id="CHEBI:57409"/>
        <dbReference type="ChEBI" id="CHEBI:57410"/>
        <dbReference type="ChEBI" id="CHEBI:57540"/>
        <dbReference type="ChEBI" id="CHEBI:57945"/>
        <dbReference type="EC" id="1.1.1.232"/>
    </reaction>
    <physiologicalReaction direction="left-to-right" evidence="21">
        <dbReference type="Rhea" id="RHEA:23261"/>
    </physiologicalReaction>
</comment>
<evidence type="ECO:0000256" key="7">
    <source>
        <dbReference type="ARBA" id="ARBA00041812"/>
    </source>
</evidence>
<evidence type="ECO:0000256" key="22">
    <source>
        <dbReference type="ARBA" id="ARBA00049188"/>
    </source>
</evidence>
<evidence type="ECO:0000256" key="3">
    <source>
        <dbReference type="ARBA" id="ARBA00023002"/>
    </source>
</evidence>
<feature type="compositionally biased region" description="Basic and acidic residues" evidence="23">
    <location>
        <begin position="155"/>
        <end position="171"/>
    </location>
</feature>
<evidence type="ECO:0000256" key="6">
    <source>
        <dbReference type="ARBA" id="ARBA00040276"/>
    </source>
</evidence>
<evidence type="ECO:0000256" key="11">
    <source>
        <dbReference type="ARBA" id="ARBA00047672"/>
    </source>
</evidence>
<organism evidence="24 25">
    <name type="scientific">Myotis davidii</name>
    <name type="common">David's myotis</name>
    <dbReference type="NCBI Taxonomy" id="225400"/>
    <lineage>
        <taxon>Eukaryota</taxon>
        <taxon>Metazoa</taxon>
        <taxon>Chordata</taxon>
        <taxon>Craniata</taxon>
        <taxon>Vertebrata</taxon>
        <taxon>Euteleostomi</taxon>
        <taxon>Mammalia</taxon>
        <taxon>Eutheria</taxon>
        <taxon>Laurasiatheria</taxon>
        <taxon>Chiroptera</taxon>
        <taxon>Yangochiroptera</taxon>
        <taxon>Vespertilionidae</taxon>
        <taxon>Myotis</taxon>
    </lineage>
</organism>
<feature type="region of interest" description="Disordered" evidence="23">
    <location>
        <begin position="155"/>
        <end position="177"/>
    </location>
</feature>
<evidence type="ECO:0000256" key="23">
    <source>
        <dbReference type="SAM" id="MobiDB-lite"/>
    </source>
</evidence>
<evidence type="ECO:0000256" key="20">
    <source>
        <dbReference type="ARBA" id="ARBA00048921"/>
    </source>
</evidence>
<dbReference type="PANTHER" id="PTHR44229">
    <property type="entry name" value="15-HYDROXYPROSTAGLANDIN DEHYDROGENASE [NAD(+)]"/>
    <property type="match status" value="1"/>
</dbReference>
<comment type="catalytic activity">
    <reaction evidence="10">
        <text>prostaglandin E1 + NAD(+) = 15-oxoprostaglandin E1 + NADH + H(+)</text>
        <dbReference type="Rhea" id="RHEA:16477"/>
        <dbReference type="ChEBI" id="CHEBI:15378"/>
        <dbReference type="ChEBI" id="CHEBI:57397"/>
        <dbReference type="ChEBI" id="CHEBI:57401"/>
        <dbReference type="ChEBI" id="CHEBI:57540"/>
        <dbReference type="ChEBI" id="CHEBI:57945"/>
    </reaction>
    <physiologicalReaction direction="left-to-right" evidence="10">
        <dbReference type="Rhea" id="RHEA:16478"/>
    </physiologicalReaction>
</comment>
<comment type="catalytic activity">
    <reaction evidence="22">
        <text>resolvin E1 + NAD(+) = 18-oxo-resolvin E1 + NADH + H(+)</text>
        <dbReference type="Rhea" id="RHEA:49244"/>
        <dbReference type="ChEBI" id="CHEBI:15378"/>
        <dbReference type="ChEBI" id="CHEBI:57540"/>
        <dbReference type="ChEBI" id="CHEBI:57945"/>
        <dbReference type="ChEBI" id="CHEBI:91000"/>
        <dbReference type="ChEBI" id="CHEBI:91001"/>
    </reaction>
    <physiologicalReaction direction="left-to-right" evidence="22">
        <dbReference type="Rhea" id="RHEA:49245"/>
    </physiologicalReaction>
</comment>
<keyword evidence="2" id="KW-0443">Lipid metabolism</keyword>
<evidence type="ECO:0000313" key="24">
    <source>
        <dbReference type="EMBL" id="ELK24896.1"/>
    </source>
</evidence>